<evidence type="ECO:0000313" key="1">
    <source>
        <dbReference type="EMBL" id="QHU35348.1"/>
    </source>
</evidence>
<protein>
    <submittedName>
        <fullName evidence="1">Uncharacterized protein</fullName>
    </submittedName>
</protein>
<accession>A0A6C0LZ83</accession>
<proteinExistence type="predicted"/>
<reference evidence="1" key="1">
    <citation type="journal article" date="2020" name="Nature">
        <title>Giant virus diversity and host interactions through global metagenomics.</title>
        <authorList>
            <person name="Schulz F."/>
            <person name="Roux S."/>
            <person name="Paez-Espino D."/>
            <person name="Jungbluth S."/>
            <person name="Walsh D.A."/>
            <person name="Denef V.J."/>
            <person name="McMahon K.D."/>
            <person name="Konstantinidis K.T."/>
            <person name="Eloe-Fadrosh E.A."/>
            <person name="Kyrpides N.C."/>
            <person name="Woyke T."/>
        </authorList>
    </citation>
    <scope>NUCLEOTIDE SEQUENCE</scope>
    <source>
        <strain evidence="1">GVMAG-S-1017745-26</strain>
    </source>
</reference>
<dbReference type="AlphaFoldDB" id="A0A6C0LZ83"/>
<organism evidence="1">
    <name type="scientific">viral metagenome</name>
    <dbReference type="NCBI Taxonomy" id="1070528"/>
    <lineage>
        <taxon>unclassified sequences</taxon>
        <taxon>metagenomes</taxon>
        <taxon>organismal metagenomes</taxon>
    </lineage>
</organism>
<name>A0A6C0LZ83_9ZZZZ</name>
<dbReference type="EMBL" id="MN740587">
    <property type="protein sequence ID" value="QHU35348.1"/>
    <property type="molecule type" value="Genomic_DNA"/>
</dbReference>
<sequence>MVYIKINKELAKIKFPRIVYYNDYYYIYGINSIIDNETNLNKFIIECFKYDTNMNLKKKINIRHKFESSTLIWQIMEEKNYFIFLIEQKSINKTKHSCKYYKYYIKKKNLENFEILKIEKLELENHLISKLYYNYILSSKIEVDKERPDYYWGKYLFSFIKNGNSYNPNFDKIVNYKTDKGHLLHYIEKKQDIYFIIFSIRHKHENKNEYYYNIYSSKSKDLINFYETKKVEIQNNISISNWYCYLEIFIKNDEYFILLNQDDFGKNKNTLIGNIFF</sequence>